<evidence type="ECO:0000313" key="2">
    <source>
        <dbReference type="Proteomes" id="UP000615446"/>
    </source>
</evidence>
<proteinExistence type="predicted"/>
<protein>
    <submittedName>
        <fullName evidence="1">Kinase-like domain-containing protein</fullName>
    </submittedName>
</protein>
<gene>
    <name evidence="1" type="ORF">RCL2_000897800</name>
</gene>
<dbReference type="EMBL" id="BLAL01000058">
    <property type="protein sequence ID" value="GES81735.1"/>
    <property type="molecule type" value="Genomic_DNA"/>
</dbReference>
<dbReference type="GO" id="GO:0016301">
    <property type="term" value="F:kinase activity"/>
    <property type="evidence" value="ECO:0007669"/>
    <property type="project" value="UniProtKB-KW"/>
</dbReference>
<name>A0A8H3L9T8_9GLOM</name>
<evidence type="ECO:0000313" key="1">
    <source>
        <dbReference type="EMBL" id="GES81735.1"/>
    </source>
</evidence>
<keyword evidence="1" id="KW-0418">Kinase</keyword>
<comment type="caution">
    <text evidence="1">The sequence shown here is derived from an EMBL/GenBank/DDBJ whole genome shotgun (WGS) entry which is preliminary data.</text>
</comment>
<accession>A0A8H3L9T8</accession>
<organism evidence="1 2">
    <name type="scientific">Rhizophagus clarus</name>
    <dbReference type="NCBI Taxonomy" id="94130"/>
    <lineage>
        <taxon>Eukaryota</taxon>
        <taxon>Fungi</taxon>
        <taxon>Fungi incertae sedis</taxon>
        <taxon>Mucoromycota</taxon>
        <taxon>Glomeromycotina</taxon>
        <taxon>Glomeromycetes</taxon>
        <taxon>Glomerales</taxon>
        <taxon>Glomeraceae</taxon>
        <taxon>Rhizophagus</taxon>
    </lineage>
</organism>
<dbReference type="AlphaFoldDB" id="A0A8H3L9T8"/>
<sequence>MAEIRKTSVNGFIEMRILNNFYQVESKRDELIVFSEKLGPEFCENPHQETSRPLSFFISKCSSIYSSSLSINTSKSYISIEQELDIGFEKHQN</sequence>
<dbReference type="Proteomes" id="UP000615446">
    <property type="component" value="Unassembled WGS sequence"/>
</dbReference>
<reference evidence="1" key="1">
    <citation type="submission" date="2019-10" db="EMBL/GenBank/DDBJ databases">
        <title>Conservation and host-specific expression of non-tandemly repeated heterogenous ribosome RNA gene in arbuscular mycorrhizal fungi.</title>
        <authorList>
            <person name="Maeda T."/>
            <person name="Kobayashi Y."/>
            <person name="Nakagawa T."/>
            <person name="Ezawa T."/>
            <person name="Yamaguchi K."/>
            <person name="Bino T."/>
            <person name="Nishimoto Y."/>
            <person name="Shigenobu S."/>
            <person name="Kawaguchi M."/>
        </authorList>
    </citation>
    <scope>NUCLEOTIDE SEQUENCE</scope>
    <source>
        <strain evidence="1">HR1</strain>
    </source>
</reference>
<keyword evidence="1" id="KW-0808">Transferase</keyword>